<feature type="binding site" evidence="11">
    <location>
        <position position="83"/>
    </location>
    <ligand>
        <name>NAD(+)</name>
        <dbReference type="ChEBI" id="CHEBI:57540"/>
    </ligand>
</feature>
<dbReference type="SUPFAM" id="SSF52413">
    <property type="entry name" value="UDP-glucose/GDP-mannose dehydrogenase C-terminal domain"/>
    <property type="match status" value="1"/>
</dbReference>
<keyword evidence="6 8" id="KW-0520">NAD</keyword>
<dbReference type="GO" id="GO:0006065">
    <property type="term" value="P:UDP-glucuronate biosynthetic process"/>
    <property type="evidence" value="ECO:0007669"/>
    <property type="project" value="UniProtKB-UniPathway"/>
</dbReference>
<dbReference type="InterPro" id="IPR028357">
    <property type="entry name" value="UDPglc_DH_bac"/>
</dbReference>
<evidence type="ECO:0000256" key="4">
    <source>
        <dbReference type="ARBA" id="ARBA00015132"/>
    </source>
</evidence>
<evidence type="ECO:0000256" key="11">
    <source>
        <dbReference type="PIRSR" id="PIRSR500134-3"/>
    </source>
</evidence>
<name>A0A512HYR2_9ACTN</name>
<dbReference type="FunFam" id="3.40.50.720:FF:000297">
    <property type="entry name" value="UDP-glucose 6-dehydrogenase"/>
    <property type="match status" value="1"/>
</dbReference>
<feature type="binding site" evidence="10">
    <location>
        <begin position="142"/>
        <end position="145"/>
    </location>
    <ligand>
        <name>substrate</name>
    </ligand>
</feature>
<dbReference type="OrthoDB" id="5193947at2"/>
<gene>
    <name evidence="13" type="ORF">AFL01nite_28910</name>
</gene>
<dbReference type="AlphaFoldDB" id="A0A512HYR2"/>
<dbReference type="InterPro" id="IPR008927">
    <property type="entry name" value="6-PGluconate_DH-like_C_sf"/>
</dbReference>
<dbReference type="InterPro" id="IPR014026">
    <property type="entry name" value="UDP-Glc/GDP-Man_DH_dimer"/>
</dbReference>
<dbReference type="EMBL" id="BJZQ01000022">
    <property type="protein sequence ID" value="GEO90564.1"/>
    <property type="molecule type" value="Genomic_DNA"/>
</dbReference>
<feature type="binding site" evidence="11">
    <location>
        <position position="118"/>
    </location>
    <ligand>
        <name>NAD(+)</name>
        <dbReference type="ChEBI" id="CHEBI:57540"/>
    </ligand>
</feature>
<keyword evidence="14" id="KW-1185">Reference proteome</keyword>
<dbReference type="Pfam" id="PF03720">
    <property type="entry name" value="UDPG_MGDP_dh_C"/>
    <property type="match status" value="1"/>
</dbReference>
<organism evidence="13 14">
    <name type="scientific">Aeromicrobium flavum</name>
    <dbReference type="NCBI Taxonomy" id="416568"/>
    <lineage>
        <taxon>Bacteria</taxon>
        <taxon>Bacillati</taxon>
        <taxon>Actinomycetota</taxon>
        <taxon>Actinomycetes</taxon>
        <taxon>Propionibacteriales</taxon>
        <taxon>Nocardioidaceae</taxon>
        <taxon>Aeromicrobium</taxon>
    </lineage>
</organism>
<sequence>MKIAVAGSGYVGLSNAVVLAQHHEVHLVDIDPAKVELVRARRSPIEDVELEDYLETRTLSLDATTDAEAAYTGADYVIVATPTDYDPATNYFNTTTVETVVATALAANPDANIVIKSTIPVGFTEGLREKHPGATIMFSPEFLREGRALHDNLHPSRIVVGDQGEAGRVFADLLVEGAEAESIPVLLTESTAAEAIKLFANTYLAMRVAYFNELDTYASLKGIDTAQIIEGVSLDPRIGGHYNNPSFGYGGYCLPKDTKQLHANYEDVPQNLISAIVDSNTTRKDFIASDILSRDPKVVGIYRLIMKSGSDNFRESSVQGIMKRLKAKGVEVVIYEPVLEEPTFFNSEVIADLDEFKARADLIIANRRTDTLQDVGEKVYTRDLYGRD</sequence>
<dbReference type="SMART" id="SM00984">
    <property type="entry name" value="UDPG_MGDP_dh_C"/>
    <property type="match status" value="1"/>
</dbReference>
<dbReference type="InterPro" id="IPR013328">
    <property type="entry name" value="6PGD_dom2"/>
</dbReference>
<evidence type="ECO:0000256" key="1">
    <source>
        <dbReference type="ARBA" id="ARBA00004701"/>
    </source>
</evidence>
<dbReference type="PIRSF" id="PIRSF500134">
    <property type="entry name" value="UDPglc_DH_bac"/>
    <property type="match status" value="1"/>
</dbReference>
<evidence type="ECO:0000256" key="6">
    <source>
        <dbReference type="ARBA" id="ARBA00023027"/>
    </source>
</evidence>
<feature type="binding site" evidence="10">
    <location>
        <position position="250"/>
    </location>
    <ligand>
        <name>substrate</name>
    </ligand>
</feature>
<dbReference type="SUPFAM" id="SSF48179">
    <property type="entry name" value="6-phosphogluconate dehydrogenase C-terminal domain-like"/>
    <property type="match status" value="1"/>
</dbReference>
<dbReference type="RefSeq" id="WP_146828629.1">
    <property type="nucleotide sequence ID" value="NZ_BAAAYQ010000001.1"/>
</dbReference>
<dbReference type="PIRSF" id="PIRSF000124">
    <property type="entry name" value="UDPglc_GDPman_dh"/>
    <property type="match status" value="1"/>
</dbReference>
<dbReference type="EC" id="1.1.1.22" evidence="3 8"/>
<feature type="binding site" evidence="11">
    <location>
        <position position="256"/>
    </location>
    <ligand>
        <name>NAD(+)</name>
        <dbReference type="ChEBI" id="CHEBI:57540"/>
    </ligand>
</feature>
<feature type="binding site" evidence="10">
    <location>
        <begin position="242"/>
        <end position="246"/>
    </location>
    <ligand>
        <name>substrate</name>
    </ligand>
</feature>
<dbReference type="InterPro" id="IPR017476">
    <property type="entry name" value="UDP-Glc/GDP-Man"/>
</dbReference>
<dbReference type="PANTHER" id="PTHR43750:SF2">
    <property type="entry name" value="UDP-GLUCOSE 6-DEHYDROGENASE"/>
    <property type="match status" value="1"/>
</dbReference>
<feature type="binding site" evidence="10">
    <location>
        <position position="307"/>
    </location>
    <ligand>
        <name>substrate</name>
    </ligand>
</feature>
<dbReference type="GO" id="GO:0000271">
    <property type="term" value="P:polysaccharide biosynthetic process"/>
    <property type="evidence" value="ECO:0007669"/>
    <property type="project" value="InterPro"/>
</dbReference>
<dbReference type="InterPro" id="IPR014027">
    <property type="entry name" value="UDP-Glc/GDP-Man_DH_C"/>
</dbReference>
<dbReference type="Gene3D" id="3.40.50.720">
    <property type="entry name" value="NAD(P)-binding Rossmann-like Domain"/>
    <property type="match status" value="2"/>
</dbReference>
<protein>
    <recommendedName>
        <fullName evidence="4 8">UDP-glucose 6-dehydrogenase</fullName>
        <ecNumber evidence="3 8">1.1.1.22</ecNumber>
    </recommendedName>
</protein>
<dbReference type="SUPFAM" id="SSF51735">
    <property type="entry name" value="NAD(P)-binding Rossmann-fold domains"/>
    <property type="match status" value="1"/>
</dbReference>
<dbReference type="InterPro" id="IPR036291">
    <property type="entry name" value="NAD(P)-bd_dom_sf"/>
</dbReference>
<comment type="pathway">
    <text evidence="1">Nucleotide-sugar biosynthesis; UDP-alpha-D-glucuronate biosynthesis; UDP-alpha-D-glucuronate from UDP-alpha-D-glucose: step 1/1.</text>
</comment>
<dbReference type="Proteomes" id="UP000321769">
    <property type="component" value="Unassembled WGS sequence"/>
</dbReference>
<evidence type="ECO:0000256" key="9">
    <source>
        <dbReference type="PIRSR" id="PIRSR500134-1"/>
    </source>
</evidence>
<feature type="domain" description="UDP-glucose/GDP-mannose dehydrogenase C-terminal" evidence="12">
    <location>
        <begin position="300"/>
        <end position="387"/>
    </location>
</feature>
<feature type="binding site" evidence="10">
    <location>
        <position position="306"/>
    </location>
    <ligand>
        <name>substrate</name>
    </ligand>
</feature>
<evidence type="ECO:0000256" key="2">
    <source>
        <dbReference type="ARBA" id="ARBA00006601"/>
    </source>
</evidence>
<evidence type="ECO:0000259" key="12">
    <source>
        <dbReference type="SMART" id="SM00984"/>
    </source>
</evidence>
<dbReference type="InterPro" id="IPR036220">
    <property type="entry name" value="UDP-Glc/GDP-Man_DH_C_sf"/>
</dbReference>
<evidence type="ECO:0000313" key="13">
    <source>
        <dbReference type="EMBL" id="GEO90564.1"/>
    </source>
</evidence>
<proteinExistence type="inferred from homology"/>
<evidence type="ECO:0000256" key="8">
    <source>
        <dbReference type="PIRNR" id="PIRNR000124"/>
    </source>
</evidence>
<feature type="binding site" evidence="10">
    <location>
        <position position="197"/>
    </location>
    <ligand>
        <name>substrate</name>
    </ligand>
</feature>
<comment type="caution">
    <text evidence="13">The sequence shown here is derived from an EMBL/GenBank/DDBJ whole genome shotgun (WGS) entry which is preliminary data.</text>
</comment>
<dbReference type="NCBIfam" id="TIGR03026">
    <property type="entry name" value="NDP-sugDHase"/>
    <property type="match status" value="1"/>
</dbReference>
<comment type="similarity">
    <text evidence="2 8">Belongs to the UDP-glucose/GDP-mannose dehydrogenase family.</text>
</comment>
<dbReference type="UniPathway" id="UPA00038">
    <property type="reaction ID" value="UER00491"/>
</dbReference>
<evidence type="ECO:0000256" key="5">
    <source>
        <dbReference type="ARBA" id="ARBA00023002"/>
    </source>
</evidence>
<dbReference type="GO" id="GO:0051287">
    <property type="term" value="F:NAD binding"/>
    <property type="evidence" value="ECO:0007669"/>
    <property type="project" value="InterPro"/>
</dbReference>
<feature type="binding site" evidence="11">
    <location>
        <position position="29"/>
    </location>
    <ligand>
        <name>NAD(+)</name>
        <dbReference type="ChEBI" id="CHEBI:57540"/>
    </ligand>
</feature>
<feature type="binding site" evidence="11">
    <location>
        <position position="34"/>
    </location>
    <ligand>
        <name>NAD(+)</name>
        <dbReference type="ChEBI" id="CHEBI:57540"/>
    </ligand>
</feature>
<dbReference type="Pfam" id="PF03721">
    <property type="entry name" value="UDPG_MGDP_dh_N"/>
    <property type="match status" value="1"/>
</dbReference>
<dbReference type="PANTHER" id="PTHR43750">
    <property type="entry name" value="UDP-GLUCOSE 6-DEHYDROGENASE TUAD"/>
    <property type="match status" value="1"/>
</dbReference>
<feature type="active site" description="Nucleophile" evidence="9">
    <location>
        <position position="253"/>
    </location>
</feature>
<evidence type="ECO:0000256" key="7">
    <source>
        <dbReference type="ARBA" id="ARBA00047473"/>
    </source>
</evidence>
<dbReference type="Gene3D" id="1.10.1040.10">
    <property type="entry name" value="N-(1-d-carboxylethyl)-l-norvaline Dehydrogenase, domain 2"/>
    <property type="match status" value="1"/>
</dbReference>
<dbReference type="Pfam" id="PF00984">
    <property type="entry name" value="UDPG_MGDP_dh"/>
    <property type="match status" value="1"/>
</dbReference>
<reference evidence="13 14" key="1">
    <citation type="submission" date="2019-07" db="EMBL/GenBank/DDBJ databases">
        <title>Whole genome shotgun sequence of Aeromicrobium flavum NBRC 107625.</title>
        <authorList>
            <person name="Hosoyama A."/>
            <person name="Uohara A."/>
            <person name="Ohji S."/>
            <person name="Ichikawa N."/>
        </authorList>
    </citation>
    <scope>NUCLEOTIDE SEQUENCE [LARGE SCALE GENOMIC DNA]</scope>
    <source>
        <strain evidence="13 14">NBRC 107625</strain>
    </source>
</reference>
<feature type="binding site" evidence="11">
    <location>
        <position position="145"/>
    </location>
    <ligand>
        <name>NAD(+)</name>
        <dbReference type="ChEBI" id="CHEBI:57540"/>
    </ligand>
</feature>
<dbReference type="InterPro" id="IPR001732">
    <property type="entry name" value="UDP-Glc/GDP-Man_DH_N"/>
</dbReference>
<evidence type="ECO:0000256" key="3">
    <source>
        <dbReference type="ARBA" id="ARBA00012954"/>
    </source>
</evidence>
<evidence type="ECO:0000313" key="14">
    <source>
        <dbReference type="Proteomes" id="UP000321769"/>
    </source>
</evidence>
<feature type="binding site" evidence="10">
    <location>
        <position position="388"/>
    </location>
    <ligand>
        <name>substrate</name>
    </ligand>
</feature>
<comment type="catalytic activity">
    <reaction evidence="7 8">
        <text>UDP-alpha-D-glucose + 2 NAD(+) + H2O = UDP-alpha-D-glucuronate + 2 NADH + 3 H(+)</text>
        <dbReference type="Rhea" id="RHEA:23596"/>
        <dbReference type="ChEBI" id="CHEBI:15377"/>
        <dbReference type="ChEBI" id="CHEBI:15378"/>
        <dbReference type="ChEBI" id="CHEBI:57540"/>
        <dbReference type="ChEBI" id="CHEBI:57945"/>
        <dbReference type="ChEBI" id="CHEBI:58052"/>
        <dbReference type="ChEBI" id="CHEBI:58885"/>
        <dbReference type="EC" id="1.1.1.22"/>
    </reaction>
</comment>
<feature type="binding site" evidence="11">
    <location>
        <position position="314"/>
    </location>
    <ligand>
        <name>NAD(+)</name>
        <dbReference type="ChEBI" id="CHEBI:57540"/>
    </ligand>
</feature>
<accession>A0A512HYR2</accession>
<evidence type="ECO:0000256" key="10">
    <source>
        <dbReference type="PIRSR" id="PIRSR500134-2"/>
    </source>
</evidence>
<keyword evidence="5 8" id="KW-0560">Oxidoreductase</keyword>
<dbReference type="GO" id="GO:0003979">
    <property type="term" value="F:UDP-glucose 6-dehydrogenase activity"/>
    <property type="evidence" value="ECO:0007669"/>
    <property type="project" value="UniProtKB-EC"/>
</dbReference>